<name>A0ACC0KQH0_CHOFU</name>
<evidence type="ECO:0000313" key="1">
    <source>
        <dbReference type="EMBL" id="KAI8438836.1"/>
    </source>
</evidence>
<protein>
    <submittedName>
        <fullName evidence="1">Uncharacterized protein</fullName>
    </submittedName>
</protein>
<gene>
    <name evidence="1" type="ORF">MSG28_011191</name>
</gene>
<keyword evidence="2" id="KW-1185">Reference proteome</keyword>
<dbReference type="EMBL" id="CM046118">
    <property type="protein sequence ID" value="KAI8438836.1"/>
    <property type="molecule type" value="Genomic_DNA"/>
</dbReference>
<comment type="caution">
    <text evidence="1">The sequence shown here is derived from an EMBL/GenBank/DDBJ whole genome shotgun (WGS) entry which is preliminary data.</text>
</comment>
<evidence type="ECO:0000313" key="2">
    <source>
        <dbReference type="Proteomes" id="UP001064048"/>
    </source>
</evidence>
<sequence>MEAAPRNPQRIVGGEVTSIEQYPYGAACMYSWNLLTYHQSCGGAILNARAILSAAHCFIGDTPPRWRVRVGSTLANSGGVVHSLSDIFNHPEYSGSTYDNDIAILHLATVITFNNQAQPASIAAPSYNLPDNDSVWAIGWGTTSPGGVQSEQLRHVEVWVVNQAVCRARYAELGLTITNQMLCSGWLDVGGRDQCQGDSGGPLFHNNIIVGVCSWGQSCALQRYPGVNARVSRFTNWIQAHA</sequence>
<dbReference type="Proteomes" id="UP001064048">
    <property type="component" value="Chromosome 18"/>
</dbReference>
<organism evidence="1 2">
    <name type="scientific">Choristoneura fumiferana</name>
    <name type="common">Spruce budworm moth</name>
    <name type="synonym">Archips fumiferana</name>
    <dbReference type="NCBI Taxonomy" id="7141"/>
    <lineage>
        <taxon>Eukaryota</taxon>
        <taxon>Metazoa</taxon>
        <taxon>Ecdysozoa</taxon>
        <taxon>Arthropoda</taxon>
        <taxon>Hexapoda</taxon>
        <taxon>Insecta</taxon>
        <taxon>Pterygota</taxon>
        <taxon>Neoptera</taxon>
        <taxon>Endopterygota</taxon>
        <taxon>Lepidoptera</taxon>
        <taxon>Glossata</taxon>
        <taxon>Ditrysia</taxon>
        <taxon>Tortricoidea</taxon>
        <taxon>Tortricidae</taxon>
        <taxon>Tortricinae</taxon>
        <taxon>Choristoneura</taxon>
    </lineage>
</organism>
<reference evidence="1 2" key="1">
    <citation type="journal article" date="2022" name="Genome Biol. Evol.">
        <title>The Spruce Budworm Genome: Reconstructing the Evolutionary History of Antifreeze Proteins.</title>
        <authorList>
            <person name="Beliveau C."/>
            <person name="Gagne P."/>
            <person name="Picq S."/>
            <person name="Vernygora O."/>
            <person name="Keeling C.I."/>
            <person name="Pinkney K."/>
            <person name="Doucet D."/>
            <person name="Wen F."/>
            <person name="Johnston J.S."/>
            <person name="Maaroufi H."/>
            <person name="Boyle B."/>
            <person name="Laroche J."/>
            <person name="Dewar K."/>
            <person name="Juretic N."/>
            <person name="Blackburn G."/>
            <person name="Nisole A."/>
            <person name="Brunet B."/>
            <person name="Brandao M."/>
            <person name="Lumley L."/>
            <person name="Duan J."/>
            <person name="Quan G."/>
            <person name="Lucarotti C.J."/>
            <person name="Roe A.D."/>
            <person name="Sperling F.A.H."/>
            <person name="Levesque R.C."/>
            <person name="Cusson M."/>
        </authorList>
    </citation>
    <scope>NUCLEOTIDE SEQUENCE [LARGE SCALE GENOMIC DNA]</scope>
    <source>
        <strain evidence="1">Glfc:IPQL:Cfum</strain>
    </source>
</reference>
<accession>A0ACC0KQH0</accession>
<proteinExistence type="predicted"/>